<name>A0A085V3I2_PSESX</name>
<dbReference type="InterPro" id="IPR058840">
    <property type="entry name" value="AAA_SelU"/>
</dbReference>
<comment type="catalytic activity">
    <reaction evidence="2">
        <text>5-methylaminomethyl-2-thiouridine(34) in tRNA + (2E)-geranyl diphosphate = 5-methylaminomethyl-S-(2E)-geranyl-thiouridine(34) in tRNA + diphosphate</text>
        <dbReference type="Rhea" id="RHEA:14085"/>
        <dbReference type="Rhea" id="RHEA-COMP:10195"/>
        <dbReference type="Rhea" id="RHEA-COMP:14654"/>
        <dbReference type="ChEBI" id="CHEBI:33019"/>
        <dbReference type="ChEBI" id="CHEBI:58057"/>
        <dbReference type="ChEBI" id="CHEBI:74455"/>
        <dbReference type="ChEBI" id="CHEBI:140632"/>
    </reaction>
</comment>
<dbReference type="InterPro" id="IPR001763">
    <property type="entry name" value="Rhodanese-like_dom"/>
</dbReference>
<sequence length="368" mass="41175">MRDNSTDFRELFLTDAPLMDVRAPVEFEKGAFAQSINLPLMNDLEREQVGTCYKQKAQQAAIELGHRLVSGQTKQERIDAWSEFARSHPQGFLYCFRGGLRSQLTQQWLKNEAGIEYPRVIGGYKALRTYLMETTDAAVSECDFVLIGGLTGSGKTQVLTQLDNALDLEGHANHRGSSFGKHATPQPAQISFENALAVDILKKRAAGVNQFVLEDEGRVVGSRAIPLGLFRGMQEYPLVWLEESFGLRVERILTDYVVDLCAEYSQVHGVEQGFSVFAARLRESLASIVKRLGGERYQRLAAIMDSALVEQEKSGGVDEHRGWIAGLLGEYYDPMYAYQRDSKGPRIEFAGDHGAVLEYLQERRDRAA</sequence>
<comment type="caution">
    <text evidence="4">The sequence shown here is derived from an EMBL/GenBank/DDBJ whole genome shotgun (WGS) entry which is preliminary data.</text>
</comment>
<evidence type="ECO:0000256" key="2">
    <source>
        <dbReference type="HAMAP-Rule" id="MF_01622"/>
    </source>
</evidence>
<comment type="function">
    <text evidence="2">Involved in the post-transcriptional modification of the uridine at the wobble position (U34) of tRNA(Lys), tRNA(Glu) and tRNA(Gln). Catalyzes the conversion of 2-thiouridine (S2U-RNA) to 2-selenouridine (Se2U-RNA). Acts in a two-step process involving geranylation of 2-thiouridine (S2U) to S-geranyl-2-thiouridine (geS2U) and subsequent selenation of the latter derivative to 2-selenouridine (Se2U) in the tRNA chain.</text>
</comment>
<accession>A0A085V3I2</accession>
<dbReference type="HAMAP" id="MF_01622">
    <property type="entry name" value="tRNA_sel_U_synth"/>
    <property type="match status" value="1"/>
</dbReference>
<dbReference type="SUPFAM" id="SSF52821">
    <property type="entry name" value="Rhodanese/Cell cycle control phosphatase"/>
    <property type="match status" value="1"/>
</dbReference>
<dbReference type="GO" id="GO:0002098">
    <property type="term" value="P:tRNA wobble uridine modification"/>
    <property type="evidence" value="ECO:0007669"/>
    <property type="project" value="UniProtKB-UniRule"/>
</dbReference>
<dbReference type="PANTHER" id="PTHR30401:SF0">
    <property type="entry name" value="TRNA 2-SELENOURIDINE SYNTHASE"/>
    <property type="match status" value="1"/>
</dbReference>
<proteinExistence type="inferred from homology"/>
<organism evidence="4 5">
    <name type="scientific">Pseudomonas syringae</name>
    <dbReference type="NCBI Taxonomy" id="317"/>
    <lineage>
        <taxon>Bacteria</taxon>
        <taxon>Pseudomonadati</taxon>
        <taxon>Pseudomonadota</taxon>
        <taxon>Gammaproteobacteria</taxon>
        <taxon>Pseudomonadales</taxon>
        <taxon>Pseudomonadaceae</taxon>
        <taxon>Pseudomonas</taxon>
    </lineage>
</organism>
<dbReference type="PATRIC" id="fig|317.174.peg.3650"/>
<dbReference type="PANTHER" id="PTHR30401">
    <property type="entry name" value="TRNA 2-SELENOURIDINE SYNTHASE"/>
    <property type="match status" value="1"/>
</dbReference>
<dbReference type="Gene3D" id="3.40.250.10">
    <property type="entry name" value="Rhodanese-like domain"/>
    <property type="match status" value="1"/>
</dbReference>
<dbReference type="GO" id="GO:0016765">
    <property type="term" value="F:transferase activity, transferring alkyl or aryl (other than methyl) groups"/>
    <property type="evidence" value="ECO:0007669"/>
    <property type="project" value="UniProtKB-UniRule"/>
</dbReference>
<dbReference type="NCBIfam" id="NF008751">
    <property type="entry name" value="PRK11784.1-3"/>
    <property type="match status" value="1"/>
</dbReference>
<dbReference type="PROSITE" id="PS50206">
    <property type="entry name" value="RHODANESE_3"/>
    <property type="match status" value="1"/>
</dbReference>
<dbReference type="Proteomes" id="UP000028643">
    <property type="component" value="Unassembled WGS sequence"/>
</dbReference>
<comment type="catalytic activity">
    <reaction evidence="2">
        <text>5-methylaminomethyl-S-(2E)-geranyl-thiouridine(34) in tRNA + selenophosphate + H(+) = 5-methylaminomethyl-2-(Se-phospho)selenouridine(34) in tRNA + (2E)-thiogeraniol</text>
        <dbReference type="Rhea" id="RHEA:60172"/>
        <dbReference type="Rhea" id="RHEA-COMP:14654"/>
        <dbReference type="Rhea" id="RHEA-COMP:15523"/>
        <dbReference type="ChEBI" id="CHEBI:15378"/>
        <dbReference type="ChEBI" id="CHEBI:16144"/>
        <dbReference type="ChEBI" id="CHEBI:140632"/>
        <dbReference type="ChEBI" id="CHEBI:143702"/>
        <dbReference type="ChEBI" id="CHEBI:143703"/>
    </reaction>
</comment>
<comment type="similarity">
    <text evidence="2">Belongs to the SelU family.</text>
</comment>
<feature type="domain" description="Rhodanese" evidence="3">
    <location>
        <begin position="12"/>
        <end position="136"/>
    </location>
</feature>
<evidence type="ECO:0000313" key="5">
    <source>
        <dbReference type="Proteomes" id="UP000028643"/>
    </source>
</evidence>
<reference evidence="4 5" key="1">
    <citation type="submission" date="2014-07" db="EMBL/GenBank/DDBJ databases">
        <title>Draft Genome Sequences of Environmental Pseudomonas syringae strains.</title>
        <authorList>
            <person name="Baltrus D.A."/>
            <person name="Berge O."/>
            <person name="Morris C."/>
        </authorList>
    </citation>
    <scope>NUCLEOTIDE SEQUENCE [LARGE SCALE GENOMIC DNA]</scope>
    <source>
        <strain evidence="4 5">CEB003</strain>
    </source>
</reference>
<evidence type="ECO:0000259" key="3">
    <source>
        <dbReference type="PROSITE" id="PS50206"/>
    </source>
</evidence>
<dbReference type="CDD" id="cd01520">
    <property type="entry name" value="RHOD_YbbB"/>
    <property type="match status" value="1"/>
</dbReference>
<feature type="active site" description="S-selanylcysteine intermediate" evidence="2">
    <location>
        <position position="95"/>
    </location>
</feature>
<dbReference type="SMART" id="SM00450">
    <property type="entry name" value="RHOD"/>
    <property type="match status" value="1"/>
</dbReference>
<comment type="catalytic activity">
    <reaction evidence="2">
        <text>5-methylaminomethyl-2-(Se-phospho)selenouridine(34) in tRNA + H2O = 5-methylaminomethyl-2-selenouridine(34) in tRNA + phosphate</text>
        <dbReference type="Rhea" id="RHEA:60176"/>
        <dbReference type="Rhea" id="RHEA-COMP:10196"/>
        <dbReference type="Rhea" id="RHEA-COMP:15523"/>
        <dbReference type="ChEBI" id="CHEBI:15377"/>
        <dbReference type="ChEBI" id="CHEBI:43474"/>
        <dbReference type="ChEBI" id="CHEBI:82743"/>
        <dbReference type="ChEBI" id="CHEBI:143702"/>
    </reaction>
</comment>
<dbReference type="AlphaFoldDB" id="A0A085V3I2"/>
<keyword evidence="2" id="KW-0808">Transferase</keyword>
<dbReference type="EMBL" id="JPQT01000113">
    <property type="protein sequence ID" value="KFE49995.1"/>
    <property type="molecule type" value="Genomic_DNA"/>
</dbReference>
<gene>
    <name evidence="2" type="primary">selU</name>
    <name evidence="4" type="ORF">IV02_17875</name>
</gene>
<dbReference type="RefSeq" id="WP_047576677.1">
    <property type="nucleotide sequence ID" value="NZ_JPQT01000113.1"/>
</dbReference>
<dbReference type="NCBIfam" id="TIGR03167">
    <property type="entry name" value="tRNA_sel_U_synt"/>
    <property type="match status" value="1"/>
</dbReference>
<dbReference type="InterPro" id="IPR036873">
    <property type="entry name" value="Rhodanese-like_dom_sf"/>
</dbReference>
<protein>
    <recommendedName>
        <fullName evidence="2">tRNA 2-selenouridine synthase</fullName>
        <ecNumber evidence="2">2.9.1.3</ecNumber>
    </recommendedName>
</protein>
<dbReference type="GO" id="GO:0043828">
    <property type="term" value="F:tRNA 2-selenouridine synthase activity"/>
    <property type="evidence" value="ECO:0007669"/>
    <property type="project" value="UniProtKB-EC"/>
</dbReference>
<comment type="catalytic activity">
    <reaction evidence="2">
        <text>5-methylaminomethyl-2-thiouridine(34) in tRNA + selenophosphate + (2E)-geranyl diphosphate + H2O + H(+) = 5-methylaminomethyl-2-selenouridine(34) in tRNA + (2E)-thiogeraniol + phosphate + diphosphate</text>
        <dbReference type="Rhea" id="RHEA:42716"/>
        <dbReference type="Rhea" id="RHEA-COMP:10195"/>
        <dbReference type="Rhea" id="RHEA-COMP:10196"/>
        <dbReference type="ChEBI" id="CHEBI:15377"/>
        <dbReference type="ChEBI" id="CHEBI:15378"/>
        <dbReference type="ChEBI" id="CHEBI:16144"/>
        <dbReference type="ChEBI" id="CHEBI:33019"/>
        <dbReference type="ChEBI" id="CHEBI:43474"/>
        <dbReference type="ChEBI" id="CHEBI:58057"/>
        <dbReference type="ChEBI" id="CHEBI:74455"/>
        <dbReference type="ChEBI" id="CHEBI:82743"/>
        <dbReference type="ChEBI" id="CHEBI:143703"/>
        <dbReference type="EC" id="2.9.1.3"/>
    </reaction>
</comment>
<evidence type="ECO:0000313" key="4">
    <source>
        <dbReference type="EMBL" id="KFE49995.1"/>
    </source>
</evidence>
<dbReference type="InterPro" id="IPR017582">
    <property type="entry name" value="SelU"/>
</dbReference>
<comment type="subunit">
    <text evidence="2">Monomer.</text>
</comment>
<dbReference type="EC" id="2.9.1.3" evidence="2"/>
<keyword evidence="1 2" id="KW-0711">Selenium</keyword>
<dbReference type="Pfam" id="PF26341">
    <property type="entry name" value="AAA_SelU"/>
    <property type="match status" value="1"/>
</dbReference>
<evidence type="ECO:0000256" key="1">
    <source>
        <dbReference type="ARBA" id="ARBA00023266"/>
    </source>
</evidence>